<dbReference type="InterPro" id="IPR012808">
    <property type="entry name" value="CHP02453"/>
</dbReference>
<protein>
    <recommendedName>
        <fullName evidence="3">TIGR02453 family protein</fullName>
    </recommendedName>
</protein>
<name>A0A096D669_9BACT</name>
<sequence length="237" mass="27838">MDIKRIQTFLNGININNNREWFQEHKTEYDIVRADFEQSVFKLITAISKFDLEIAHLVPKDCTYRFYRDIRFSPDKSPYKRHLGAYICAKGRKSLRGGYYFHLQPGNNIIAVGCYYLPTNILTSCRNEIIVNIEEWLKNVENNNFVSTFGKVGEGKWDGKNTASDKGFGLDFLKTCPKGFPKDYQYIKYLRMKDYCCWLKLTDDFFLQPNWEDQLANICKVGKPMMDMINSVVDDYE</sequence>
<dbReference type="RefSeq" id="WP_008448683.1">
    <property type="nucleotide sequence ID" value="NZ_JRNU01000003.1"/>
</dbReference>
<dbReference type="InterPro" id="IPR015996">
    <property type="entry name" value="UCP028451"/>
</dbReference>
<reference evidence="1 2" key="1">
    <citation type="submission" date="2014-07" db="EMBL/GenBank/DDBJ databases">
        <authorList>
            <person name="McCorrison J."/>
            <person name="Sanka R."/>
            <person name="Torralba M."/>
            <person name="Gillis M."/>
            <person name="Haft D.H."/>
            <person name="Methe B."/>
            <person name="Sutton G."/>
            <person name="Nelson K.E."/>
        </authorList>
    </citation>
    <scope>NUCLEOTIDE SEQUENCE [LARGE SCALE GENOMIC DNA]</scope>
    <source>
        <strain evidence="1 2">DNF00058</strain>
    </source>
</reference>
<dbReference type="PANTHER" id="PTHR36452:SF1">
    <property type="entry name" value="DUF2461 DOMAIN-CONTAINING PROTEIN"/>
    <property type="match status" value="1"/>
</dbReference>
<dbReference type="EMBL" id="JRNU01000003">
    <property type="protein sequence ID" value="KGF53059.1"/>
    <property type="molecule type" value="Genomic_DNA"/>
</dbReference>
<proteinExistence type="predicted"/>
<evidence type="ECO:0000313" key="1">
    <source>
        <dbReference type="EMBL" id="KGF53059.1"/>
    </source>
</evidence>
<dbReference type="Proteomes" id="UP000029614">
    <property type="component" value="Unassembled WGS sequence"/>
</dbReference>
<organism evidence="1 2">
    <name type="scientific">Prevotella amnii DNF00058</name>
    <dbReference type="NCBI Taxonomy" id="1401066"/>
    <lineage>
        <taxon>Bacteria</taxon>
        <taxon>Pseudomonadati</taxon>
        <taxon>Bacteroidota</taxon>
        <taxon>Bacteroidia</taxon>
        <taxon>Bacteroidales</taxon>
        <taxon>Prevotellaceae</taxon>
        <taxon>Prevotella</taxon>
    </lineage>
</organism>
<accession>A0A096D669</accession>
<dbReference type="NCBIfam" id="TIGR02453">
    <property type="entry name" value="TIGR02453 family protein"/>
    <property type="match status" value="1"/>
</dbReference>
<dbReference type="PIRSF" id="PIRSF028451">
    <property type="entry name" value="UCP028451"/>
    <property type="match status" value="1"/>
</dbReference>
<dbReference type="OrthoDB" id="9794241at2"/>
<comment type="caution">
    <text evidence="1">The sequence shown here is derived from an EMBL/GenBank/DDBJ whole genome shotgun (WGS) entry which is preliminary data.</text>
</comment>
<dbReference type="Pfam" id="PF09365">
    <property type="entry name" value="DUF2461"/>
    <property type="match status" value="1"/>
</dbReference>
<evidence type="ECO:0008006" key="3">
    <source>
        <dbReference type="Google" id="ProtNLM"/>
    </source>
</evidence>
<keyword evidence="2" id="KW-1185">Reference proteome</keyword>
<dbReference type="PANTHER" id="PTHR36452">
    <property type="entry name" value="CHROMOSOME 12, WHOLE GENOME SHOTGUN SEQUENCE"/>
    <property type="match status" value="1"/>
</dbReference>
<dbReference type="AlphaFoldDB" id="A0A096D669"/>
<evidence type="ECO:0000313" key="2">
    <source>
        <dbReference type="Proteomes" id="UP000029614"/>
    </source>
</evidence>
<gene>
    <name evidence="1" type="ORF">HMPREF9302_01450</name>
</gene>